<dbReference type="PANTHER" id="PTHR39624:SF2">
    <property type="entry name" value="OSMC-LIKE PROTEIN"/>
    <property type="match status" value="1"/>
</dbReference>
<dbReference type="EMBL" id="BAABJI010000002">
    <property type="protein sequence ID" value="GAA4913082.1"/>
    <property type="molecule type" value="Genomic_DNA"/>
</dbReference>
<dbReference type="InterPro" id="IPR036102">
    <property type="entry name" value="OsmC/Ohrsf"/>
</dbReference>
<accession>A0ABP9FU63</accession>
<evidence type="ECO:0008006" key="3">
    <source>
        <dbReference type="Google" id="ProtNLM"/>
    </source>
</evidence>
<dbReference type="InterPro" id="IPR015946">
    <property type="entry name" value="KH_dom-like_a/b"/>
</dbReference>
<name>A0ABP9FU63_9SPHI</name>
<keyword evidence="2" id="KW-1185">Reference proteome</keyword>
<gene>
    <name evidence="1" type="ORF">GCM10023313_15380</name>
</gene>
<dbReference type="SUPFAM" id="SSF82784">
    <property type="entry name" value="OsmC-like"/>
    <property type="match status" value="1"/>
</dbReference>
<organism evidence="1 2">
    <name type="scientific">Mucilaginibacter defluvii</name>
    <dbReference type="NCBI Taxonomy" id="1196019"/>
    <lineage>
        <taxon>Bacteria</taxon>
        <taxon>Pseudomonadati</taxon>
        <taxon>Bacteroidota</taxon>
        <taxon>Sphingobacteriia</taxon>
        <taxon>Sphingobacteriales</taxon>
        <taxon>Sphingobacteriaceae</taxon>
        <taxon>Mucilaginibacter</taxon>
    </lineage>
</organism>
<proteinExistence type="predicted"/>
<dbReference type="RefSeq" id="WP_345330468.1">
    <property type="nucleotide sequence ID" value="NZ_BAABJI010000002.1"/>
</dbReference>
<protein>
    <recommendedName>
        <fullName evidence="3">Redox protein</fullName>
    </recommendedName>
</protein>
<dbReference type="Gene3D" id="3.30.300.20">
    <property type="match status" value="1"/>
</dbReference>
<sequence length="135" mass="14949">MTQQKEGVLTARTVTRKEAYQTVVTSGNNAIIVDEPNDKGGKDTGMDPFGLLLASLGSCTGITLRMYIDRKMWIVDEITVDLELFKTDDGILIERLITFNGELIQEQIDRLLQIADHCPIHKILTGNISITTSIA</sequence>
<comment type="caution">
    <text evidence="1">The sequence shown here is derived from an EMBL/GenBank/DDBJ whole genome shotgun (WGS) entry which is preliminary data.</text>
</comment>
<dbReference type="InterPro" id="IPR003718">
    <property type="entry name" value="OsmC/Ohr_fam"/>
</dbReference>
<dbReference type="PANTHER" id="PTHR39624">
    <property type="entry name" value="PROTEIN INVOLVED IN RIMO-MEDIATED BETA-METHYLTHIOLATION OF RIBOSOMAL PROTEIN S12 YCAO"/>
    <property type="match status" value="1"/>
</dbReference>
<evidence type="ECO:0000313" key="1">
    <source>
        <dbReference type="EMBL" id="GAA4913082.1"/>
    </source>
</evidence>
<dbReference type="Pfam" id="PF02566">
    <property type="entry name" value="OsmC"/>
    <property type="match status" value="1"/>
</dbReference>
<evidence type="ECO:0000313" key="2">
    <source>
        <dbReference type="Proteomes" id="UP001501436"/>
    </source>
</evidence>
<dbReference type="Proteomes" id="UP001501436">
    <property type="component" value="Unassembled WGS sequence"/>
</dbReference>
<reference evidence="2" key="1">
    <citation type="journal article" date="2019" name="Int. J. Syst. Evol. Microbiol.">
        <title>The Global Catalogue of Microorganisms (GCM) 10K type strain sequencing project: providing services to taxonomists for standard genome sequencing and annotation.</title>
        <authorList>
            <consortium name="The Broad Institute Genomics Platform"/>
            <consortium name="The Broad Institute Genome Sequencing Center for Infectious Disease"/>
            <person name="Wu L."/>
            <person name="Ma J."/>
        </authorList>
    </citation>
    <scope>NUCLEOTIDE SEQUENCE [LARGE SCALE GENOMIC DNA]</scope>
    <source>
        <strain evidence="2">JCM 18283</strain>
    </source>
</reference>